<evidence type="ECO:0000313" key="1">
    <source>
        <dbReference type="EMBL" id="PZD74427.1"/>
    </source>
</evidence>
<dbReference type="EMBL" id="PQWO01000003">
    <property type="protein sequence ID" value="PZD74427.1"/>
    <property type="molecule type" value="Genomic_DNA"/>
</dbReference>
<comment type="caution">
    <text evidence="1">The sequence shown here is derived from an EMBL/GenBank/DDBJ whole genome shotgun (WGS) entry which is preliminary data.</text>
</comment>
<proteinExistence type="predicted"/>
<accession>A0A2W1K365</accession>
<reference evidence="1 2" key="1">
    <citation type="journal article" date="2018" name="Sci. Rep.">
        <title>A novel species of the marine cyanobacterium Acaryochloris with a unique pigment content and lifestyle.</title>
        <authorList>
            <person name="Partensky F."/>
            <person name="Six C."/>
            <person name="Ratin M."/>
            <person name="Garczarek L."/>
            <person name="Vaulot D."/>
            <person name="Probert I."/>
            <person name="Calteau A."/>
            <person name="Gourvil P."/>
            <person name="Marie D."/>
            <person name="Grebert T."/>
            <person name="Bouchier C."/>
            <person name="Le Panse S."/>
            <person name="Gachenot M."/>
            <person name="Rodriguez F."/>
            <person name="Garrido J.L."/>
        </authorList>
    </citation>
    <scope>NUCLEOTIDE SEQUENCE [LARGE SCALE GENOMIC DNA]</scope>
    <source>
        <strain evidence="1 2">RCC1774</strain>
    </source>
</reference>
<protein>
    <submittedName>
        <fullName evidence="1">Uncharacterized protein</fullName>
    </submittedName>
</protein>
<gene>
    <name evidence="1" type="ORF">C1752_01177</name>
</gene>
<organism evidence="1 2">
    <name type="scientific">Acaryochloris thomasi RCC1774</name>
    <dbReference type="NCBI Taxonomy" id="1764569"/>
    <lineage>
        <taxon>Bacteria</taxon>
        <taxon>Bacillati</taxon>
        <taxon>Cyanobacteriota</taxon>
        <taxon>Cyanophyceae</taxon>
        <taxon>Acaryochloridales</taxon>
        <taxon>Acaryochloridaceae</taxon>
        <taxon>Acaryochloris</taxon>
        <taxon>Acaryochloris thomasi</taxon>
    </lineage>
</organism>
<name>A0A2W1K365_9CYAN</name>
<dbReference type="RefSeq" id="WP_110985161.1">
    <property type="nucleotide sequence ID" value="NZ_CAWNWM010000003.1"/>
</dbReference>
<dbReference type="OrthoDB" id="464309at2"/>
<keyword evidence="2" id="KW-1185">Reference proteome</keyword>
<dbReference type="Proteomes" id="UP000248857">
    <property type="component" value="Unassembled WGS sequence"/>
</dbReference>
<dbReference type="AlphaFoldDB" id="A0A2W1K365"/>
<sequence length="76" mass="8730">MWKVIIHCSADGWRNYATAFREIADKYPAGTLLSSRKLKGDERRIMEYEFEDANDAEALMQECMTLEGFVAAFEST</sequence>
<evidence type="ECO:0000313" key="2">
    <source>
        <dbReference type="Proteomes" id="UP000248857"/>
    </source>
</evidence>